<evidence type="ECO:0000256" key="1">
    <source>
        <dbReference type="ARBA" id="ARBA00023125"/>
    </source>
</evidence>
<dbReference type="Gene3D" id="1.10.260.40">
    <property type="entry name" value="lambda repressor-like DNA-binding domains"/>
    <property type="match status" value="2"/>
</dbReference>
<name>A0A1D8GBM1_9FIRM</name>
<feature type="domain" description="HTH cro/C1-type" evidence="2">
    <location>
        <begin position="56"/>
        <end position="110"/>
    </location>
</feature>
<dbReference type="GO" id="GO:0005829">
    <property type="term" value="C:cytosol"/>
    <property type="evidence" value="ECO:0007669"/>
    <property type="project" value="TreeGrafter"/>
</dbReference>
<evidence type="ECO:0000313" key="3">
    <source>
        <dbReference type="EMBL" id="AOT68294.1"/>
    </source>
</evidence>
<evidence type="ECO:0000259" key="2">
    <source>
        <dbReference type="PROSITE" id="PS50943"/>
    </source>
</evidence>
<dbReference type="PANTHER" id="PTHR46797:SF1">
    <property type="entry name" value="METHYLPHOSPHONATE SYNTHASE"/>
    <property type="match status" value="1"/>
</dbReference>
<dbReference type="SMART" id="SM00530">
    <property type="entry name" value="HTH_XRE"/>
    <property type="match status" value="2"/>
</dbReference>
<keyword evidence="4" id="KW-1185">Reference proteome</keyword>
<dbReference type="KEGG" id="gfe:Gferi_01035"/>
<keyword evidence="1" id="KW-0238">DNA-binding</keyword>
<dbReference type="STRING" id="1424294.Gferi_01035"/>
<sequence>MTNIFLFAAAYNCKSGLHLHSIRMDKDVSAKHKVIKIQCQINSYNELPEDTLGQRLTKLRKIMNLSIKELAHSSGISPQTLSNIENGKTEPYISSLKGICKVLKTDTQYLLQLDNLSEDSIGEIIKKYRLMTCLTQEQLARLCSLNKSTIKDYENGRIKCQDNASLRKIYKSIGYQDNSK</sequence>
<dbReference type="GO" id="GO:0003677">
    <property type="term" value="F:DNA binding"/>
    <property type="evidence" value="ECO:0007669"/>
    <property type="project" value="UniProtKB-KW"/>
</dbReference>
<feature type="domain" description="HTH cro/C1-type" evidence="2">
    <location>
        <begin position="125"/>
        <end position="169"/>
    </location>
</feature>
<organism evidence="3 4">
    <name type="scientific">Geosporobacter ferrireducens</name>
    <dbReference type="NCBI Taxonomy" id="1424294"/>
    <lineage>
        <taxon>Bacteria</taxon>
        <taxon>Bacillati</taxon>
        <taxon>Bacillota</taxon>
        <taxon>Clostridia</taxon>
        <taxon>Peptostreptococcales</taxon>
        <taxon>Thermotaleaceae</taxon>
        <taxon>Geosporobacter</taxon>
    </lineage>
</organism>
<dbReference type="AlphaFoldDB" id="A0A1D8GBM1"/>
<dbReference type="SUPFAM" id="SSF47413">
    <property type="entry name" value="lambda repressor-like DNA-binding domains"/>
    <property type="match status" value="2"/>
</dbReference>
<gene>
    <name evidence="3" type="ORF">Gferi_01035</name>
</gene>
<evidence type="ECO:0000313" key="4">
    <source>
        <dbReference type="Proteomes" id="UP000095743"/>
    </source>
</evidence>
<dbReference type="Pfam" id="PF01381">
    <property type="entry name" value="HTH_3"/>
    <property type="match status" value="2"/>
</dbReference>
<dbReference type="InterPro" id="IPR010982">
    <property type="entry name" value="Lambda_DNA-bd_dom_sf"/>
</dbReference>
<dbReference type="PROSITE" id="PS50943">
    <property type="entry name" value="HTH_CROC1"/>
    <property type="match status" value="2"/>
</dbReference>
<dbReference type="PANTHER" id="PTHR46797">
    <property type="entry name" value="HTH-TYPE TRANSCRIPTIONAL REGULATOR"/>
    <property type="match status" value="1"/>
</dbReference>
<dbReference type="InterPro" id="IPR050807">
    <property type="entry name" value="TransReg_Diox_bact_type"/>
</dbReference>
<dbReference type="Proteomes" id="UP000095743">
    <property type="component" value="Chromosome"/>
</dbReference>
<dbReference type="GO" id="GO:0003700">
    <property type="term" value="F:DNA-binding transcription factor activity"/>
    <property type="evidence" value="ECO:0007669"/>
    <property type="project" value="TreeGrafter"/>
</dbReference>
<protein>
    <recommendedName>
        <fullName evidence="2">HTH cro/C1-type domain-containing protein</fullName>
    </recommendedName>
</protein>
<dbReference type="InterPro" id="IPR001387">
    <property type="entry name" value="Cro/C1-type_HTH"/>
</dbReference>
<dbReference type="CDD" id="cd00093">
    <property type="entry name" value="HTH_XRE"/>
    <property type="match status" value="2"/>
</dbReference>
<reference evidence="3 4" key="1">
    <citation type="submission" date="2016-09" db="EMBL/GenBank/DDBJ databases">
        <title>Genomic analysis reveals versatility of anaerobic energy metabolism of Geosporobacter ferrireducens IRF9 of phylum Firmicutes.</title>
        <authorList>
            <person name="Kim S.-J."/>
        </authorList>
    </citation>
    <scope>NUCLEOTIDE SEQUENCE [LARGE SCALE GENOMIC DNA]</scope>
    <source>
        <strain evidence="3 4">IRF9</strain>
    </source>
</reference>
<accession>A0A1D8GBM1</accession>
<dbReference type="EMBL" id="CP017269">
    <property type="protein sequence ID" value="AOT68294.1"/>
    <property type="molecule type" value="Genomic_DNA"/>
</dbReference>
<proteinExistence type="predicted"/>